<keyword evidence="5" id="KW-1185">Reference proteome</keyword>
<dbReference type="InParanoid" id="A0A1Z5K9C1"/>
<dbReference type="GO" id="GO:0016757">
    <property type="term" value="F:glycosyltransferase activity"/>
    <property type="evidence" value="ECO:0007669"/>
    <property type="project" value="InterPro"/>
</dbReference>
<keyword evidence="2" id="KW-0732">Signal</keyword>
<dbReference type="Proteomes" id="UP000198406">
    <property type="component" value="Unassembled WGS sequence"/>
</dbReference>
<reference evidence="4 5" key="1">
    <citation type="journal article" date="2015" name="Plant Cell">
        <title>Oil accumulation by the oleaginous diatom Fistulifera solaris as revealed by the genome and transcriptome.</title>
        <authorList>
            <person name="Tanaka T."/>
            <person name="Maeda Y."/>
            <person name="Veluchamy A."/>
            <person name="Tanaka M."/>
            <person name="Abida H."/>
            <person name="Marechal E."/>
            <person name="Bowler C."/>
            <person name="Muto M."/>
            <person name="Sunaga Y."/>
            <person name="Tanaka M."/>
            <person name="Yoshino T."/>
            <person name="Taniguchi T."/>
            <person name="Fukuda Y."/>
            <person name="Nemoto M."/>
            <person name="Matsumoto M."/>
            <person name="Wong P.S."/>
            <person name="Aburatani S."/>
            <person name="Fujibuchi W."/>
        </authorList>
    </citation>
    <scope>NUCLEOTIDE SEQUENCE [LARGE SCALE GENOMIC DNA]</scope>
    <source>
        <strain evidence="4 5">JPCC DA0580</strain>
    </source>
</reference>
<protein>
    <recommendedName>
        <fullName evidence="3">Exostosin GT47 domain-containing protein</fullName>
    </recommendedName>
</protein>
<feature type="signal peptide" evidence="2">
    <location>
        <begin position="1"/>
        <end position="29"/>
    </location>
</feature>
<evidence type="ECO:0000256" key="1">
    <source>
        <dbReference type="ARBA" id="ARBA00010271"/>
    </source>
</evidence>
<evidence type="ECO:0000313" key="4">
    <source>
        <dbReference type="EMBL" id="GAX22870.1"/>
    </source>
</evidence>
<dbReference type="InterPro" id="IPR004263">
    <property type="entry name" value="Exostosin"/>
</dbReference>
<name>A0A1Z5K9C1_FISSO</name>
<comment type="similarity">
    <text evidence="1">Belongs to the glycosyltransferase 47 family.</text>
</comment>
<proteinExistence type="inferred from homology"/>
<dbReference type="PANTHER" id="PTHR11062">
    <property type="entry name" value="EXOSTOSIN HEPARAN SULFATE GLYCOSYLTRANSFERASE -RELATED"/>
    <property type="match status" value="1"/>
</dbReference>
<dbReference type="OrthoDB" id="1924787at2759"/>
<dbReference type="AlphaFoldDB" id="A0A1Z5K9C1"/>
<sequence>MKRITKGAIALILCSVLLLLFQDERLFVARDDNATTMTTSKRKTNSDDTSLAKAMEAVVRLLLPEERVEPYLQELPKEFRFFVYDSLPSNWTWQYFSTCIEQRYNVPDWFHHVQNAPPNPRNRTSNCDWGASICSQTQSSSSSYSSRRFNRNGDVVLSKLFTEYRGSSRTFDAQDADVFLVPYPSTAHCACVSDKAKCWAVKEVDIQQHVLANLPFLTDDNLEKHVFLSSVQRDFNHPFMMRMPLLLSLEMTHDVCPIGENCGHILQPYVNTNADYQPNHMNLTPGLKDRRYAVTAFMSGNIGERSFRLRYDFLNALSKMQANNTTMGGLPVYVGHLNNRMMDNETAILEKYRESIFCPCLRGNTPAQKRFFDVLMSGCIPVVIEYASSKEEGYPSFFKKHETSIRLSYPFAKGMFLGEPDMGIDYHDLVVTVNSTCGMDCMLARLEELIINHPEEISAKQQRISELAQLFSYGQEDNALQYPDAVAAMLVQIRHYVSKLTSHSRQ</sequence>
<dbReference type="Pfam" id="PF03016">
    <property type="entry name" value="Exostosin_GT47"/>
    <property type="match status" value="1"/>
</dbReference>
<feature type="domain" description="Exostosin GT47" evidence="3">
    <location>
        <begin position="156"/>
        <end position="387"/>
    </location>
</feature>
<dbReference type="EMBL" id="BDSP01000191">
    <property type="protein sequence ID" value="GAX22870.1"/>
    <property type="molecule type" value="Genomic_DNA"/>
</dbReference>
<organism evidence="4 5">
    <name type="scientific">Fistulifera solaris</name>
    <name type="common">Oleaginous diatom</name>
    <dbReference type="NCBI Taxonomy" id="1519565"/>
    <lineage>
        <taxon>Eukaryota</taxon>
        <taxon>Sar</taxon>
        <taxon>Stramenopiles</taxon>
        <taxon>Ochrophyta</taxon>
        <taxon>Bacillariophyta</taxon>
        <taxon>Bacillariophyceae</taxon>
        <taxon>Bacillariophycidae</taxon>
        <taxon>Naviculales</taxon>
        <taxon>Naviculaceae</taxon>
        <taxon>Fistulifera</taxon>
    </lineage>
</organism>
<accession>A0A1Z5K9C1</accession>
<evidence type="ECO:0000256" key="2">
    <source>
        <dbReference type="SAM" id="SignalP"/>
    </source>
</evidence>
<gene>
    <name evidence="4" type="ORF">FisN_24Lh157</name>
</gene>
<evidence type="ECO:0000313" key="5">
    <source>
        <dbReference type="Proteomes" id="UP000198406"/>
    </source>
</evidence>
<feature type="chain" id="PRO_5013187683" description="Exostosin GT47 domain-containing protein" evidence="2">
    <location>
        <begin position="30"/>
        <end position="506"/>
    </location>
</feature>
<comment type="caution">
    <text evidence="4">The sequence shown here is derived from an EMBL/GenBank/DDBJ whole genome shotgun (WGS) entry which is preliminary data.</text>
</comment>
<dbReference type="InterPro" id="IPR040911">
    <property type="entry name" value="Exostosin_GT47"/>
</dbReference>
<evidence type="ECO:0000259" key="3">
    <source>
        <dbReference type="Pfam" id="PF03016"/>
    </source>
</evidence>